<feature type="repeat" description="RCC1" evidence="2">
    <location>
        <begin position="775"/>
        <end position="827"/>
    </location>
</feature>
<dbReference type="Gene3D" id="2.130.10.30">
    <property type="entry name" value="Regulator of chromosome condensation 1/beta-lactamase-inhibitor protein II"/>
    <property type="match status" value="6"/>
</dbReference>
<dbReference type="Pfam" id="PF00415">
    <property type="entry name" value="RCC1"/>
    <property type="match status" value="2"/>
</dbReference>
<dbReference type="PROSITE" id="PS50105">
    <property type="entry name" value="SAM_DOMAIN"/>
    <property type="match status" value="1"/>
</dbReference>
<evidence type="ECO:0000313" key="5">
    <source>
        <dbReference type="EMBL" id="CAD8480578.1"/>
    </source>
</evidence>
<dbReference type="EMBL" id="HBEO01012551">
    <property type="protein sequence ID" value="CAD8480578.1"/>
    <property type="molecule type" value="Transcribed_RNA"/>
</dbReference>
<feature type="repeat" description="RCC1" evidence="2">
    <location>
        <begin position="656"/>
        <end position="718"/>
    </location>
</feature>
<evidence type="ECO:0000256" key="3">
    <source>
        <dbReference type="SAM" id="MobiDB-lite"/>
    </source>
</evidence>
<dbReference type="PROSITE" id="PS50012">
    <property type="entry name" value="RCC1_3"/>
    <property type="match status" value="18"/>
</dbReference>
<feature type="compositionally biased region" description="Basic and acidic residues" evidence="3">
    <location>
        <begin position="20"/>
        <end position="29"/>
    </location>
</feature>
<feature type="repeat" description="RCC1" evidence="2">
    <location>
        <begin position="1132"/>
        <end position="1209"/>
    </location>
</feature>
<dbReference type="InterPro" id="IPR001660">
    <property type="entry name" value="SAM"/>
</dbReference>
<feature type="repeat" description="RCC1" evidence="2">
    <location>
        <begin position="469"/>
        <end position="521"/>
    </location>
</feature>
<feature type="repeat" description="RCC1" evidence="2">
    <location>
        <begin position="1506"/>
        <end position="1565"/>
    </location>
</feature>
<dbReference type="SUPFAM" id="SSF47769">
    <property type="entry name" value="SAM/Pointed domain"/>
    <property type="match status" value="1"/>
</dbReference>
<proteinExistence type="predicted"/>
<feature type="repeat" description="RCC1" evidence="2">
    <location>
        <begin position="418"/>
        <end position="469"/>
    </location>
</feature>
<dbReference type="SUPFAM" id="SSF50985">
    <property type="entry name" value="RCC1/BLIP-II"/>
    <property type="match status" value="5"/>
</dbReference>
<feature type="repeat" description="RCC1" evidence="2">
    <location>
        <begin position="253"/>
        <end position="309"/>
    </location>
</feature>
<feature type="compositionally biased region" description="Basic and acidic residues" evidence="3">
    <location>
        <begin position="1616"/>
        <end position="1627"/>
    </location>
</feature>
<feature type="repeat" description="RCC1" evidence="2">
    <location>
        <begin position="1428"/>
        <end position="1490"/>
    </location>
</feature>
<feature type="repeat" description="RCC1" evidence="2">
    <location>
        <begin position="1262"/>
        <end position="1314"/>
    </location>
</feature>
<feature type="domain" description="SAM" evidence="4">
    <location>
        <begin position="1665"/>
        <end position="1724"/>
    </location>
</feature>
<feature type="repeat" description="RCC1" evidence="2">
    <location>
        <begin position="1376"/>
        <end position="1427"/>
    </location>
</feature>
<reference evidence="5" key="1">
    <citation type="submission" date="2021-01" db="EMBL/GenBank/DDBJ databases">
        <authorList>
            <person name="Corre E."/>
            <person name="Pelletier E."/>
            <person name="Niang G."/>
            <person name="Scheremetjew M."/>
            <person name="Finn R."/>
            <person name="Kale V."/>
            <person name="Holt S."/>
            <person name="Cochrane G."/>
            <person name="Meng A."/>
            <person name="Brown T."/>
            <person name="Cohen L."/>
        </authorList>
    </citation>
    <scope>NUCLEOTIDE SEQUENCE</scope>
    <source>
        <strain evidence="5">CCMP325</strain>
    </source>
</reference>
<evidence type="ECO:0000256" key="1">
    <source>
        <dbReference type="ARBA" id="ARBA00022737"/>
    </source>
</evidence>
<dbReference type="Pfam" id="PF25390">
    <property type="entry name" value="WD40_RLD"/>
    <property type="match status" value="3"/>
</dbReference>
<feature type="repeat" description="RCC1" evidence="2">
    <location>
        <begin position="1210"/>
        <end position="1261"/>
    </location>
</feature>
<feature type="compositionally biased region" description="Acidic residues" evidence="3">
    <location>
        <begin position="1606"/>
        <end position="1615"/>
    </location>
</feature>
<feature type="region of interest" description="Disordered" evidence="3">
    <location>
        <begin position="119"/>
        <end position="145"/>
    </location>
</feature>
<dbReference type="InterPro" id="IPR009091">
    <property type="entry name" value="RCC1/BLIP-II"/>
</dbReference>
<dbReference type="Gene3D" id="1.10.150.50">
    <property type="entry name" value="Transcription Factor, Ets-1"/>
    <property type="match status" value="1"/>
</dbReference>
<feature type="repeat" description="RCC1" evidence="2">
    <location>
        <begin position="828"/>
        <end position="879"/>
    </location>
</feature>
<organism evidence="5">
    <name type="scientific">Hanusia phi</name>
    <dbReference type="NCBI Taxonomy" id="3032"/>
    <lineage>
        <taxon>Eukaryota</taxon>
        <taxon>Cryptophyceae</taxon>
        <taxon>Pyrenomonadales</taxon>
        <taxon>Geminigeraceae</taxon>
        <taxon>Hanusia</taxon>
    </lineage>
</organism>
<evidence type="ECO:0000259" key="4">
    <source>
        <dbReference type="PROSITE" id="PS50105"/>
    </source>
</evidence>
<protein>
    <recommendedName>
        <fullName evidence="4">SAM domain-containing protein</fullName>
    </recommendedName>
</protein>
<feature type="repeat" description="RCC1" evidence="2">
    <location>
        <begin position="310"/>
        <end position="365"/>
    </location>
</feature>
<accession>A0A7S0HH07</accession>
<feature type="repeat" description="RCC1" evidence="2">
    <location>
        <begin position="1315"/>
        <end position="1366"/>
    </location>
</feature>
<dbReference type="InterPro" id="IPR051210">
    <property type="entry name" value="Ub_ligase/GEF_domain"/>
</dbReference>
<feature type="repeat" description="RCC1" evidence="2">
    <location>
        <begin position="719"/>
        <end position="774"/>
    </location>
</feature>
<feature type="region of interest" description="Disordered" evidence="3">
    <location>
        <begin position="1"/>
        <end position="64"/>
    </location>
</feature>
<gene>
    <name evidence="5" type="ORF">HPHI1048_LOCUS8550</name>
</gene>
<dbReference type="InterPro" id="IPR058923">
    <property type="entry name" value="RCC1-like_dom"/>
</dbReference>
<feature type="repeat" description="RCC1" evidence="2">
    <location>
        <begin position="880"/>
        <end position="932"/>
    </location>
</feature>
<feature type="region of interest" description="Disordered" evidence="3">
    <location>
        <begin position="1069"/>
        <end position="1104"/>
    </location>
</feature>
<keyword evidence="1" id="KW-0677">Repeat</keyword>
<feature type="region of interest" description="Disordered" evidence="3">
    <location>
        <begin position="1796"/>
        <end position="1818"/>
    </location>
</feature>
<dbReference type="PROSITE" id="PS00626">
    <property type="entry name" value="RCC1_2"/>
    <property type="match status" value="8"/>
</dbReference>
<evidence type="ECO:0000256" key="2">
    <source>
        <dbReference type="PROSITE-ProRule" id="PRU00235"/>
    </source>
</evidence>
<dbReference type="Pfam" id="PF07647">
    <property type="entry name" value="SAM_2"/>
    <property type="match status" value="1"/>
</dbReference>
<dbReference type="InterPro" id="IPR000408">
    <property type="entry name" value="Reg_chr_condens"/>
</dbReference>
<feature type="repeat" description="RCC1" evidence="2">
    <location>
        <begin position="366"/>
        <end position="417"/>
    </location>
</feature>
<feature type="region of interest" description="Disordered" evidence="3">
    <location>
        <begin position="1601"/>
        <end position="1646"/>
    </location>
</feature>
<dbReference type="InterPro" id="IPR013761">
    <property type="entry name" value="SAM/pointed_sf"/>
</dbReference>
<sequence length="1836" mass="201964">MAQGTNGLKPIGSSIDVGWEDGKPRELNQNDKSYLLGENKRVDQSKIFGRQPRPRSKNPPIASPLVDYGTVKRNAMDAIDLDVDTKFRELILQNAENLKQFEYLEKSLVTFQDASSAQASQLRQPPAVVKKADPGAISASHDPSEEKAKIKASKHGFLGDRQAMLQGATPMFEDKIIGHSSAMNPLSNIYAEGDPQYEDKHLVPLDPIIVEGEGFLYGIRSVQIVALKEIVRGYDFVNVFSGPNHSVAITAAGQTFTWGANNMQQLGYPGAEEGFLGIEMDPRQVAALQSRIIVGAACGKLHTVALTEEGRVYSWGCYGQGQLGVGEVPKEKYPYGFVPPLKINGIDRIRAVACGYFHTVMIDDKGDLLTCGTHEHFAHGHDSNWDIPAPKLMDALTDMDFRQISCGAAHTIALTSTGRLFVWGLNDFGQLGLGDTNDRRTPEELTALNGKTIRKIACGATHSVILSGRDVFTFGNGTNGALGHGNSKSQLLPKNVIKLTEECRLRDVAAGPQFSVALSDLGQLYFWGNMKSTAGRGAKHVYNMPRRFKGLEAIYAVACGEHEISSLVRIPIAPPLEHKFRAGIFMEDVDNGLLEGFIGRACSWGKAQNGKLGHGSGKNSNVDLKIPFAIYGRLYHYSVTKIACGAEHSVCITDDGKLFCWGSNKEGQLGMGDTTARTEPTPIEYCRDPDEIRLKRASNKIFRDVVVGKWHNVAITTKRKVYTWGKNKYGQLGLGHTNNQSLPNCILPLSDPFLPKNVRSIAAGKSHSAVVVEDGDIYTWGRGWDGQLGHDIITEIELEPRIVPKMQNRSSALVACGQAHTVALTQNGNLWVWGDNSAGQLGIGSLKSTSSPVSVTDLDEQEVILVACGDEHTVCVTLANEVYGFGNGVQDQLGLGTLGIFPRPQRIPGLTAVSRIRILTCGKDSTAVLGGDDQAYLLGQWDGSQDVAASNISRHVAIRKSTRGTVPDTIDVPLGIQVIKDIALGINHGMIIGLEEDRQHLIQQRLDLERAEILENQADGDLTGDGEAQLKEVKRRQIVPYVKQDHGGEPFPDELDDKELHFREEDFHTMQADDDASQSDKASDYGTNFSASEHDDAASVKSGLTAQTASSAQSADYREISAIEPKSSSRRGYLVAWGNNQYNQLGCTADVYTQLQKENEKSFKKPLAAPKNMVGCPPTLIMPELEVYSMPSITTVACGESHTLAVGQDGTLWTWGRNQYGQLGHGDCKTHKLPRRVEALEKKICIKAAAGGQHSLVLTEANKVYAFGSNVFGQLGLESRVKYSSAPDIVSRLRRSGVCHVTCGYSHSFALLKSEQLYAWGRNDCGQLGLGHYRSSPVPEHLTMFKKSQVQQISCGYDHNIAFVSEFAGPGVPPLEKVYTWGRGEEGQLGHDELYSRCVPKVVQTLLARGIRAVAAGGFSSAAIDEAKQLYTWGCSREGQLGHGDDIDIRAPSIMKKPYSDDEAKPDVRDTFRARTVFLGPNYMLSMGLDAEEEKKVEVLAKELPLKKFAWGCNSKGQLGMPFNNSKKRKTGANLKAPEEIPFLAKWNIKEIACGLEHVVAIVEISVSDKDSLMMDDKLEKEMKSSVKKLLQDLKLLQEGDLESKDDQDEEEEEGEKGKELTQKAEDVELLLAPERDDDDIGDNEDDEKKKIFFPRQIYDRVHPVRPLLYRLGLAEEDINKFDQENIIFEDFITMKESDLLEMGITSFGVRRRLLRVIQELQQAKQVPENEGEDFELRLPVYSDEAKKDSTLLNPEFGSHSADFLEEGGLIQEEEESESQMGEINQEGANLKVPDFEMFSPKQNGNVEPNGFESSESLKKGWPSWNFGMFGATPPD</sequence>
<feature type="repeat" description="RCC1" evidence="2">
    <location>
        <begin position="599"/>
        <end position="655"/>
    </location>
</feature>
<feature type="compositionally biased region" description="Polar residues" evidence="3">
    <location>
        <begin position="1801"/>
        <end position="1815"/>
    </location>
</feature>
<feature type="compositionally biased region" description="Acidic residues" evidence="3">
    <location>
        <begin position="1636"/>
        <end position="1646"/>
    </location>
</feature>
<name>A0A7S0HH07_9CRYP</name>
<dbReference type="PRINTS" id="PR00633">
    <property type="entry name" value="RCCNDNSATION"/>
</dbReference>
<dbReference type="PANTHER" id="PTHR22870:SF408">
    <property type="entry name" value="OS09G0560450 PROTEIN"/>
    <property type="match status" value="1"/>
</dbReference>
<dbReference type="PANTHER" id="PTHR22870">
    <property type="entry name" value="REGULATOR OF CHROMOSOME CONDENSATION"/>
    <property type="match status" value="1"/>
</dbReference>